<dbReference type="Proteomes" id="UP001596114">
    <property type="component" value="Unassembled WGS sequence"/>
</dbReference>
<keyword evidence="2" id="KW-1185">Reference proteome</keyword>
<dbReference type="InterPro" id="IPR005618">
    <property type="entry name" value="OMPW"/>
</dbReference>
<proteinExistence type="predicted"/>
<dbReference type="EMBL" id="JBHSNF010000003">
    <property type="protein sequence ID" value="MFC5527174.1"/>
    <property type="molecule type" value="Genomic_DNA"/>
</dbReference>
<dbReference type="Pfam" id="PF03922">
    <property type="entry name" value="OmpW"/>
    <property type="match status" value="1"/>
</dbReference>
<dbReference type="RefSeq" id="WP_377321564.1">
    <property type="nucleotide sequence ID" value="NZ_JBHSNF010000003.1"/>
</dbReference>
<sequence>MPQMTIRLPPNEMVVAFGRRTAVAAVEYDPGQFDPGRTFENAPRLPNNERKKVMKPLLPALMAAVLAAGAVSNAHASDDPWVLRFGAHVVNPKSDNGQLAGMKASIASDTRPTVSLEYLITPSWGVELLAAVPFKHDIRLDGTTAASTRQLPPTLGVNYHFMPDAKVSPFVGAGLNYTYFFSTKGQGPLQGTRVKIDNSWGAAAHAGIDVQLSPQWLLTADVRWISISGDVHVNGTKVGTAKVDPLVYGLSFGYRF</sequence>
<gene>
    <name evidence="1" type="ORF">ACFPPA_15645</name>
</gene>
<evidence type="ECO:0000313" key="1">
    <source>
        <dbReference type="EMBL" id="MFC5527174.1"/>
    </source>
</evidence>
<protein>
    <submittedName>
        <fullName evidence="1">OmpW family protein</fullName>
    </submittedName>
</protein>
<name>A0ABW0QQB5_9GAMM</name>
<dbReference type="Gene3D" id="2.40.160.20">
    <property type="match status" value="1"/>
</dbReference>
<organism evidence="1 2">
    <name type="scientific">Rhodanobacter ginsengisoli</name>
    <dbReference type="NCBI Taxonomy" id="418646"/>
    <lineage>
        <taxon>Bacteria</taxon>
        <taxon>Pseudomonadati</taxon>
        <taxon>Pseudomonadota</taxon>
        <taxon>Gammaproteobacteria</taxon>
        <taxon>Lysobacterales</taxon>
        <taxon>Rhodanobacteraceae</taxon>
        <taxon>Rhodanobacter</taxon>
    </lineage>
</organism>
<dbReference type="PANTHER" id="PTHR36920">
    <property type="match status" value="1"/>
</dbReference>
<comment type="caution">
    <text evidence="1">The sequence shown here is derived from an EMBL/GenBank/DDBJ whole genome shotgun (WGS) entry which is preliminary data.</text>
</comment>
<evidence type="ECO:0000313" key="2">
    <source>
        <dbReference type="Proteomes" id="UP001596114"/>
    </source>
</evidence>
<dbReference type="SUPFAM" id="SSF56925">
    <property type="entry name" value="OMPA-like"/>
    <property type="match status" value="1"/>
</dbReference>
<accession>A0ABW0QQB5</accession>
<dbReference type="PANTHER" id="PTHR36920:SF1">
    <property type="entry name" value="OUTER MEMBRANE PROTEIN W"/>
    <property type="match status" value="1"/>
</dbReference>
<reference evidence="2" key="1">
    <citation type="journal article" date="2019" name="Int. J. Syst. Evol. Microbiol.">
        <title>The Global Catalogue of Microorganisms (GCM) 10K type strain sequencing project: providing services to taxonomists for standard genome sequencing and annotation.</title>
        <authorList>
            <consortium name="The Broad Institute Genomics Platform"/>
            <consortium name="The Broad Institute Genome Sequencing Center for Infectious Disease"/>
            <person name="Wu L."/>
            <person name="Ma J."/>
        </authorList>
    </citation>
    <scope>NUCLEOTIDE SEQUENCE [LARGE SCALE GENOMIC DNA]</scope>
    <source>
        <strain evidence="2">CGMCC 1.16619</strain>
    </source>
</reference>
<dbReference type="InterPro" id="IPR011250">
    <property type="entry name" value="OMP/PagP_B-barrel"/>
</dbReference>